<sequence>MKTKLVPFILLCSVVLGGIVPVPPIVPIENQPPVIITTNGHGMGS</sequence>
<proteinExistence type="predicted"/>
<protein>
    <submittedName>
        <fullName evidence="1">Uncharacterized protein</fullName>
    </submittedName>
</protein>
<dbReference type="RefSeq" id="WP_188593832.1">
    <property type="nucleotide sequence ID" value="NZ_BMFU01000007.1"/>
</dbReference>
<evidence type="ECO:0000313" key="1">
    <source>
        <dbReference type="EMBL" id="GGH64756.1"/>
    </source>
</evidence>
<dbReference type="Proteomes" id="UP000652153">
    <property type="component" value="Unassembled WGS sequence"/>
</dbReference>
<evidence type="ECO:0000313" key="2">
    <source>
        <dbReference type="Proteomes" id="UP000652153"/>
    </source>
</evidence>
<organism evidence="1 2">
    <name type="scientific">Paenibacillus silvae</name>
    <dbReference type="NCBI Taxonomy" id="1325358"/>
    <lineage>
        <taxon>Bacteria</taxon>
        <taxon>Bacillati</taxon>
        <taxon>Bacillota</taxon>
        <taxon>Bacilli</taxon>
        <taxon>Bacillales</taxon>
        <taxon>Paenibacillaceae</taxon>
        <taxon>Paenibacillus</taxon>
    </lineage>
</organism>
<gene>
    <name evidence="1" type="ORF">GCM10008014_43470</name>
</gene>
<name>A0ABQ1ZJ91_9BACL</name>
<comment type="caution">
    <text evidence="1">The sequence shown here is derived from an EMBL/GenBank/DDBJ whole genome shotgun (WGS) entry which is preliminary data.</text>
</comment>
<keyword evidence="2" id="KW-1185">Reference proteome</keyword>
<reference evidence="2" key="1">
    <citation type="journal article" date="2019" name="Int. J. Syst. Evol. Microbiol.">
        <title>The Global Catalogue of Microorganisms (GCM) 10K type strain sequencing project: providing services to taxonomists for standard genome sequencing and annotation.</title>
        <authorList>
            <consortium name="The Broad Institute Genomics Platform"/>
            <consortium name="The Broad Institute Genome Sequencing Center for Infectious Disease"/>
            <person name="Wu L."/>
            <person name="Ma J."/>
        </authorList>
    </citation>
    <scope>NUCLEOTIDE SEQUENCE [LARGE SCALE GENOMIC DNA]</scope>
    <source>
        <strain evidence="2">CGMCC 1.12770</strain>
    </source>
</reference>
<dbReference type="EMBL" id="BMFU01000007">
    <property type="protein sequence ID" value="GGH64756.1"/>
    <property type="molecule type" value="Genomic_DNA"/>
</dbReference>
<accession>A0ABQ1ZJ91</accession>